<evidence type="ECO:0000313" key="1">
    <source>
        <dbReference type="EMBL" id="TWS99139.1"/>
    </source>
</evidence>
<gene>
    <name evidence="1" type="ORF">FRX57_02770</name>
</gene>
<proteinExistence type="predicted"/>
<dbReference type="Proteomes" id="UP000317430">
    <property type="component" value="Unassembled WGS sequence"/>
</dbReference>
<keyword evidence="2" id="KW-1185">Reference proteome</keyword>
<evidence type="ECO:0008006" key="3">
    <source>
        <dbReference type="Google" id="ProtNLM"/>
    </source>
</evidence>
<dbReference type="RefSeq" id="WP_146566406.1">
    <property type="nucleotide sequence ID" value="NZ_VOHL01000001.1"/>
</dbReference>
<dbReference type="Pfam" id="PF12363">
    <property type="entry name" value="Phage_TAC_12"/>
    <property type="match status" value="1"/>
</dbReference>
<dbReference type="InterPro" id="IPR024410">
    <property type="entry name" value="Phage_TAC_12"/>
</dbReference>
<organism evidence="1 2">
    <name type="scientific">Streptococcus cuniculipharyngis</name>
    <dbReference type="NCBI Taxonomy" id="1562651"/>
    <lineage>
        <taxon>Bacteria</taxon>
        <taxon>Bacillati</taxon>
        <taxon>Bacillota</taxon>
        <taxon>Bacilli</taxon>
        <taxon>Lactobacillales</taxon>
        <taxon>Streptococcaceae</taxon>
        <taxon>Streptococcus</taxon>
    </lineage>
</organism>
<accession>A0A5C5SEB8</accession>
<dbReference type="AlphaFoldDB" id="A0A5C5SEB8"/>
<comment type="caution">
    <text evidence="1">The sequence shown here is derived from an EMBL/GenBank/DDBJ whole genome shotgun (WGS) entry which is preliminary data.</text>
</comment>
<reference evidence="1 2" key="1">
    <citation type="submission" date="2019-08" db="EMBL/GenBank/DDBJ databases">
        <authorList>
            <person name="Lei W."/>
        </authorList>
    </citation>
    <scope>NUCLEOTIDE SEQUENCE [LARGE SCALE GENOMIC DNA]</scope>
    <source>
        <strain evidence="1 2">CCUG 66496</strain>
    </source>
</reference>
<protein>
    <recommendedName>
        <fullName evidence="3">Phage protein</fullName>
    </recommendedName>
</protein>
<dbReference type="OrthoDB" id="2218843at2"/>
<evidence type="ECO:0000313" key="2">
    <source>
        <dbReference type="Proteomes" id="UP000317430"/>
    </source>
</evidence>
<sequence>MEFKVKNKLVEITFDYRTMFKVDKKLATTNAQTGDSNNDGVGNLFNKILNQDDSGLVDLIVLCAGKSLVKGVSEDDAISAIETWLSEHEAEDTGVLFEAIQQEMVDSGFFKQKILKYIGNMEQSLEYMQAQTVANEERELQVKAVEGLIGKMKSVLS</sequence>
<name>A0A5C5SEB8_9STRE</name>
<dbReference type="EMBL" id="VOHL01000001">
    <property type="protein sequence ID" value="TWS99139.1"/>
    <property type="molecule type" value="Genomic_DNA"/>
</dbReference>